<accession>A0A6N7Q304</accession>
<organism evidence="1 2">
    <name type="scientific">Polyangium spumosum</name>
    <dbReference type="NCBI Taxonomy" id="889282"/>
    <lineage>
        <taxon>Bacteria</taxon>
        <taxon>Pseudomonadati</taxon>
        <taxon>Myxococcota</taxon>
        <taxon>Polyangia</taxon>
        <taxon>Polyangiales</taxon>
        <taxon>Polyangiaceae</taxon>
        <taxon>Polyangium</taxon>
    </lineage>
</organism>
<evidence type="ECO:0000313" key="1">
    <source>
        <dbReference type="EMBL" id="MRG98643.1"/>
    </source>
</evidence>
<evidence type="ECO:0000313" key="2">
    <source>
        <dbReference type="Proteomes" id="UP000440224"/>
    </source>
</evidence>
<gene>
    <name evidence="1" type="ORF">GF068_43050</name>
</gene>
<dbReference type="Proteomes" id="UP000440224">
    <property type="component" value="Unassembled WGS sequence"/>
</dbReference>
<name>A0A6N7Q304_9BACT</name>
<protein>
    <submittedName>
        <fullName evidence="1">Uncharacterized protein</fullName>
    </submittedName>
</protein>
<dbReference type="RefSeq" id="WP_153825406.1">
    <property type="nucleotide sequence ID" value="NZ_WJIE01000047.1"/>
</dbReference>
<proteinExistence type="predicted"/>
<dbReference type="AlphaFoldDB" id="A0A6N7Q304"/>
<keyword evidence="2" id="KW-1185">Reference proteome</keyword>
<dbReference type="OrthoDB" id="8162243at2"/>
<comment type="caution">
    <text evidence="1">The sequence shown here is derived from an EMBL/GenBank/DDBJ whole genome shotgun (WGS) entry which is preliminary data.</text>
</comment>
<sequence length="160" mass="17752">MDGGAAPISAIAFRTWSWGARLGYGRPRKIRDLIKELAAGGYVVFDDQRFAAKRSPRTAEYWLTEEQALFVTTQARTPTARAITLQFIRAFIAARHALNKPVLDQKLVERIELAVGPLLDAYKLLDKRLGRLESGGGFSMRPMLLVPQVDLEDAGYSMAG</sequence>
<dbReference type="EMBL" id="WJIE01000047">
    <property type="protein sequence ID" value="MRG98643.1"/>
    <property type="molecule type" value="Genomic_DNA"/>
</dbReference>
<reference evidence="1 2" key="1">
    <citation type="submission" date="2019-10" db="EMBL/GenBank/DDBJ databases">
        <title>A soil myxobacterium in the family Polyangiaceae.</title>
        <authorList>
            <person name="Li Y."/>
            <person name="Wang J."/>
        </authorList>
    </citation>
    <scope>NUCLEOTIDE SEQUENCE [LARGE SCALE GENOMIC DNA]</scope>
    <source>
        <strain evidence="1 2">DSM 14734</strain>
    </source>
</reference>